<dbReference type="RefSeq" id="WP_342779399.1">
    <property type="nucleotide sequence ID" value="NZ_VFML01000001.1"/>
</dbReference>
<comment type="function">
    <text evidence="7">Functions as a peptidoglycan terminase that cleaves nascent peptidoglycan strands endolytically to terminate their elongation.</text>
</comment>
<evidence type="ECO:0000256" key="8">
    <source>
        <dbReference type="SAM" id="MobiDB-lite"/>
    </source>
</evidence>
<protein>
    <recommendedName>
        <fullName evidence="7">Endolytic murein transglycosylase</fullName>
        <ecNumber evidence="7">4.2.2.29</ecNumber>
    </recommendedName>
    <alternativeName>
        <fullName evidence="7">Peptidoglycan lytic transglycosylase</fullName>
    </alternativeName>
    <alternativeName>
        <fullName evidence="7">Peptidoglycan polymerization terminase</fullName>
    </alternativeName>
</protein>
<evidence type="ECO:0000256" key="5">
    <source>
        <dbReference type="ARBA" id="ARBA00023239"/>
    </source>
</evidence>
<dbReference type="GO" id="GO:0008932">
    <property type="term" value="F:lytic endotransglycosylase activity"/>
    <property type="evidence" value="ECO:0007669"/>
    <property type="project" value="UniProtKB-UniRule"/>
</dbReference>
<evidence type="ECO:0000256" key="3">
    <source>
        <dbReference type="ARBA" id="ARBA00022989"/>
    </source>
</evidence>
<evidence type="ECO:0000256" key="4">
    <source>
        <dbReference type="ARBA" id="ARBA00023136"/>
    </source>
</evidence>
<organism evidence="9 10">
    <name type="scientific">Amycolatopsis cihanbeyliensis</name>
    <dbReference type="NCBI Taxonomy" id="1128664"/>
    <lineage>
        <taxon>Bacteria</taxon>
        <taxon>Bacillati</taxon>
        <taxon>Actinomycetota</taxon>
        <taxon>Actinomycetes</taxon>
        <taxon>Pseudonocardiales</taxon>
        <taxon>Pseudonocardiaceae</taxon>
        <taxon>Amycolatopsis</taxon>
    </lineage>
</organism>
<feature type="compositionally biased region" description="Basic and acidic residues" evidence="8">
    <location>
        <begin position="84"/>
        <end position="113"/>
    </location>
</feature>
<dbReference type="NCBIfam" id="TIGR00247">
    <property type="entry name" value="endolytic transglycosylase MltG"/>
    <property type="match status" value="1"/>
</dbReference>
<evidence type="ECO:0000256" key="6">
    <source>
        <dbReference type="ARBA" id="ARBA00023316"/>
    </source>
</evidence>
<feature type="compositionally biased region" description="Acidic residues" evidence="8">
    <location>
        <begin position="114"/>
        <end position="154"/>
    </location>
</feature>
<keyword evidence="5 7" id="KW-0456">Lyase</keyword>
<dbReference type="AlphaFoldDB" id="A0A542DDS4"/>
<dbReference type="Proteomes" id="UP000320876">
    <property type="component" value="Unassembled WGS sequence"/>
</dbReference>
<evidence type="ECO:0000256" key="1">
    <source>
        <dbReference type="ARBA" id="ARBA00022475"/>
    </source>
</evidence>
<proteinExistence type="inferred from homology"/>
<evidence type="ECO:0000256" key="2">
    <source>
        <dbReference type="ARBA" id="ARBA00022692"/>
    </source>
</evidence>
<dbReference type="PANTHER" id="PTHR30518">
    <property type="entry name" value="ENDOLYTIC MUREIN TRANSGLYCOSYLASE"/>
    <property type="match status" value="1"/>
</dbReference>
<evidence type="ECO:0000313" key="10">
    <source>
        <dbReference type="Proteomes" id="UP000320876"/>
    </source>
</evidence>
<sequence length="540" mass="58959">MTGPGNPHGPPDGGRRRRPPQRPMPTEGAPPRPAPPRPRRQPAPGEFSQHRGELGGPPGDIPPPPNPQVPRGGRRRRYVEGPPPDERPTEVLHLDHDWFDEPRPRPDRDHDPDSPDEDFYDEYDGEYYDEEYYDEDGYADEDDDDEDRAEPEYFDDGRDEPPRRTRGRRGKRALGWIGAIAVIVLLAGAAWFGARELLGFGYADYEGDGESDVLLQVADGDSTSSIAGKLEDSDVVASAKAFVEASEDDSRVLSVQPGYYVMKTKMSGASAVRQLVSPQARVGQLEVRGGTELDDTILPDDKVSEGVLSLLSKASCADLNGTSTCVPVEELRTAAETADLAALGAPPWAAEAVAKVEGDRKIEGLITPGVYDVRPGADANELLGTVLKESASRLRATGLPGDAEPTGKAPYEVLIIASVIEREAVKQDFEKVSRVIYNRLDAGMKLEMDSTVNYPLDEPVIRTDPADRQRPGPYNTYQNTGLPPTPIGAPSAQAIEAAEEPAEGDWLFFVKCEENGLSCFSESYEEHRRNVDDAQSRGVF</sequence>
<accession>A0A542DDS4</accession>
<dbReference type="PANTHER" id="PTHR30518:SF2">
    <property type="entry name" value="ENDOLYTIC MUREIN TRANSGLYCOSYLASE"/>
    <property type="match status" value="1"/>
</dbReference>
<keyword evidence="10" id="KW-1185">Reference proteome</keyword>
<name>A0A542DDS4_AMYCI</name>
<comment type="similarity">
    <text evidence="7">Belongs to the transglycosylase MltG family.</text>
</comment>
<dbReference type="Pfam" id="PF02618">
    <property type="entry name" value="YceG"/>
    <property type="match status" value="1"/>
</dbReference>
<comment type="subcellular location">
    <subcellularLocation>
        <location evidence="7">Cell membrane</location>
        <topology evidence="7">Single-pass membrane protein</topology>
    </subcellularLocation>
</comment>
<feature type="compositionally biased region" description="Pro residues" evidence="8">
    <location>
        <begin position="59"/>
        <end position="68"/>
    </location>
</feature>
<dbReference type="GO" id="GO:0005886">
    <property type="term" value="C:plasma membrane"/>
    <property type="evidence" value="ECO:0007669"/>
    <property type="project" value="UniProtKB-SubCell"/>
</dbReference>
<reference evidence="9 10" key="1">
    <citation type="submission" date="2019-06" db="EMBL/GenBank/DDBJ databases">
        <title>Sequencing the genomes of 1000 actinobacteria strains.</title>
        <authorList>
            <person name="Klenk H.-P."/>
        </authorList>
    </citation>
    <scope>NUCLEOTIDE SEQUENCE [LARGE SCALE GENOMIC DNA]</scope>
    <source>
        <strain evidence="9 10">DSM 45679</strain>
    </source>
</reference>
<dbReference type="HAMAP" id="MF_02065">
    <property type="entry name" value="MltG"/>
    <property type="match status" value="1"/>
</dbReference>
<comment type="caution">
    <text evidence="9">The sequence shown here is derived from an EMBL/GenBank/DDBJ whole genome shotgun (WGS) entry which is preliminary data.</text>
</comment>
<keyword evidence="1 7" id="KW-1003">Cell membrane</keyword>
<keyword evidence="4 7" id="KW-0472">Membrane</keyword>
<comment type="catalytic activity">
    <reaction evidence="7">
        <text>a peptidoglycan chain = a peptidoglycan chain with N-acetyl-1,6-anhydromuramyl-[peptide] at the reducing end + a peptidoglycan chain with N-acetylglucosamine at the non-reducing end.</text>
        <dbReference type="EC" id="4.2.2.29"/>
    </reaction>
</comment>
<dbReference type="GO" id="GO:0071555">
    <property type="term" value="P:cell wall organization"/>
    <property type="evidence" value="ECO:0007669"/>
    <property type="project" value="UniProtKB-KW"/>
</dbReference>
<dbReference type="InterPro" id="IPR003770">
    <property type="entry name" value="MLTG-like"/>
</dbReference>
<keyword evidence="6 7" id="KW-0961">Cell wall biogenesis/degradation</keyword>
<feature type="region of interest" description="Disordered" evidence="8">
    <location>
        <begin position="1"/>
        <end position="168"/>
    </location>
</feature>
<feature type="site" description="Important for catalytic activity" evidence="7">
    <location>
        <position position="423"/>
    </location>
</feature>
<dbReference type="GO" id="GO:0009252">
    <property type="term" value="P:peptidoglycan biosynthetic process"/>
    <property type="evidence" value="ECO:0007669"/>
    <property type="project" value="UniProtKB-UniRule"/>
</dbReference>
<evidence type="ECO:0000256" key="7">
    <source>
        <dbReference type="HAMAP-Rule" id="MF_02065"/>
    </source>
</evidence>
<dbReference type="EC" id="4.2.2.29" evidence="7"/>
<evidence type="ECO:0000313" key="9">
    <source>
        <dbReference type="EMBL" id="TQJ01220.1"/>
    </source>
</evidence>
<keyword evidence="2 7" id="KW-0812">Transmembrane</keyword>
<gene>
    <name evidence="7" type="primary">mltG</name>
    <name evidence="9" type="ORF">FB471_0886</name>
</gene>
<keyword evidence="3 7" id="KW-1133">Transmembrane helix</keyword>
<dbReference type="EMBL" id="VFML01000001">
    <property type="protein sequence ID" value="TQJ01220.1"/>
    <property type="molecule type" value="Genomic_DNA"/>
</dbReference>
<feature type="transmembrane region" description="Helical" evidence="7">
    <location>
        <begin position="173"/>
        <end position="194"/>
    </location>
</feature>
<dbReference type="Gene3D" id="3.30.1490.480">
    <property type="entry name" value="Endolytic murein transglycosylase"/>
    <property type="match status" value="1"/>
</dbReference>